<evidence type="ECO:0000313" key="1">
    <source>
        <dbReference type="WBParaSite" id="MCU_012538-RA"/>
    </source>
</evidence>
<organism evidence="1">
    <name type="scientific">Mesocestoides corti</name>
    <name type="common">Flatworm</name>
    <dbReference type="NCBI Taxonomy" id="53468"/>
    <lineage>
        <taxon>Eukaryota</taxon>
        <taxon>Metazoa</taxon>
        <taxon>Spiralia</taxon>
        <taxon>Lophotrochozoa</taxon>
        <taxon>Platyhelminthes</taxon>
        <taxon>Cestoda</taxon>
        <taxon>Eucestoda</taxon>
        <taxon>Cyclophyllidea</taxon>
        <taxon>Mesocestoididae</taxon>
        <taxon>Mesocestoides</taxon>
    </lineage>
</organism>
<name>A0A5K3FX90_MESCO</name>
<reference evidence="1" key="1">
    <citation type="submission" date="2019-11" db="UniProtKB">
        <authorList>
            <consortium name="WormBaseParasite"/>
        </authorList>
    </citation>
    <scope>IDENTIFICATION</scope>
</reference>
<proteinExistence type="predicted"/>
<sequence>MDIHAKVVTPSLTTLQSAPITKTGPNSRAINPSSPDSIQCHFKRPVDAVVSNVHVSRVRSTRSHRVSHGSIGQHVRLGRLCVDECQRTNRHIMQSPWK</sequence>
<accession>A0A5K3FX90</accession>
<protein>
    <submittedName>
        <fullName evidence="1">Uncharacterized protein</fullName>
    </submittedName>
</protein>
<dbReference type="WBParaSite" id="MCU_012538-RA">
    <property type="protein sequence ID" value="MCU_012538-RA"/>
    <property type="gene ID" value="MCU_012538"/>
</dbReference>
<dbReference type="AlphaFoldDB" id="A0A5K3FX90"/>